<feature type="compositionally biased region" description="Basic and acidic residues" evidence="1">
    <location>
        <begin position="22"/>
        <end position="35"/>
    </location>
</feature>
<feature type="region of interest" description="Disordered" evidence="1">
    <location>
        <begin position="22"/>
        <end position="44"/>
    </location>
</feature>
<dbReference type="Pfam" id="PF10056">
    <property type="entry name" value="DUF2293"/>
    <property type="match status" value="1"/>
</dbReference>
<dbReference type="PANTHER" id="PTHR38113:SF1">
    <property type="entry name" value="DUF2293 DOMAIN-CONTAINING PROTEIN"/>
    <property type="match status" value="1"/>
</dbReference>
<feature type="compositionally biased region" description="Acidic residues" evidence="1">
    <location>
        <begin position="281"/>
        <end position="294"/>
    </location>
</feature>
<feature type="domain" description="DUF2293" evidence="2">
    <location>
        <begin position="175"/>
        <end position="262"/>
    </location>
</feature>
<feature type="region of interest" description="Disordered" evidence="1">
    <location>
        <begin position="762"/>
        <end position="789"/>
    </location>
</feature>
<feature type="region of interest" description="Disordered" evidence="1">
    <location>
        <begin position="317"/>
        <end position="357"/>
    </location>
</feature>
<dbReference type="EMBL" id="JBANMG010000003">
    <property type="protein sequence ID" value="KAK6955250.1"/>
    <property type="molecule type" value="Genomic_DNA"/>
</dbReference>
<comment type="caution">
    <text evidence="3">The sequence shown here is derived from an EMBL/GenBank/DDBJ whole genome shotgun (WGS) entry which is preliminary data.</text>
</comment>
<feature type="region of interest" description="Disordered" evidence="1">
    <location>
        <begin position="281"/>
        <end position="305"/>
    </location>
</feature>
<evidence type="ECO:0000259" key="2">
    <source>
        <dbReference type="Pfam" id="PF10056"/>
    </source>
</evidence>
<evidence type="ECO:0000313" key="3">
    <source>
        <dbReference type="EMBL" id="KAK6955250.1"/>
    </source>
</evidence>
<feature type="region of interest" description="Disordered" evidence="1">
    <location>
        <begin position="480"/>
        <end position="500"/>
    </location>
</feature>
<feature type="compositionally biased region" description="Basic residues" evidence="1">
    <location>
        <begin position="329"/>
        <end position="339"/>
    </location>
</feature>
<gene>
    <name evidence="3" type="ORF">Daesc_002881</name>
</gene>
<feature type="region of interest" description="Disordered" evidence="1">
    <location>
        <begin position="613"/>
        <end position="641"/>
    </location>
</feature>
<name>A0AAX6MRG2_9PEZI</name>
<organism evidence="3 4">
    <name type="scientific">Daldinia eschscholtzii</name>
    <dbReference type="NCBI Taxonomy" id="292717"/>
    <lineage>
        <taxon>Eukaryota</taxon>
        <taxon>Fungi</taxon>
        <taxon>Dikarya</taxon>
        <taxon>Ascomycota</taxon>
        <taxon>Pezizomycotina</taxon>
        <taxon>Sordariomycetes</taxon>
        <taxon>Xylariomycetidae</taxon>
        <taxon>Xylariales</taxon>
        <taxon>Hypoxylaceae</taxon>
        <taxon>Daldinia</taxon>
    </lineage>
</organism>
<evidence type="ECO:0000313" key="4">
    <source>
        <dbReference type="Proteomes" id="UP001369815"/>
    </source>
</evidence>
<reference evidence="3 4" key="1">
    <citation type="journal article" date="2024" name="Front Chem Biol">
        <title>Unveiling the potential of Daldinia eschscholtzii MFLUCC 19-0629 through bioactivity and bioinformatics studies for enhanced sustainable agriculture production.</title>
        <authorList>
            <person name="Brooks S."/>
            <person name="Weaver J.A."/>
            <person name="Klomchit A."/>
            <person name="Alharthi S.A."/>
            <person name="Onlamun T."/>
            <person name="Nurani R."/>
            <person name="Vong T.K."/>
            <person name="Alberti F."/>
            <person name="Greco C."/>
        </authorList>
    </citation>
    <scope>NUCLEOTIDE SEQUENCE [LARGE SCALE GENOMIC DNA]</scope>
    <source>
        <strain evidence="3">MFLUCC 19-0629</strain>
    </source>
</reference>
<dbReference type="Proteomes" id="UP001369815">
    <property type="component" value="Unassembled WGS sequence"/>
</dbReference>
<accession>A0AAX6MRG2</accession>
<keyword evidence="4" id="KW-1185">Reference proteome</keyword>
<proteinExistence type="predicted"/>
<evidence type="ECO:0000256" key="1">
    <source>
        <dbReference type="SAM" id="MobiDB-lite"/>
    </source>
</evidence>
<sequence>MTRERKKVPAPARGVRALNRRAKLERAQRQQDDAWRALNPLKEPPRMKHKTTFELVENTDKKKKLEFKITIDRHPPPGFEFVPVGYPQLTQMCKELSREQDAMIFIVSDSKNPDNLDHHVNRVGYHFRQIIVDQARAKLAATGQAVHIPPAHKPGEPEPIPKSQAEIDAQADAVLRDLFPRIPNTDRREIIQHAFQKDGKFHGESKVGMVKELTLARRVQLAAIAHIRHNHTRYDELLKETNWHNARKAVEKPCLDVIVKWRGDEETGRDQLDEILREVIEISDTEEESEDDSPVAESIPPRRVVTMPVNTSAALNAELQGKEAANPKRQNRRSTRSRSRGRDISIPSVLGPSKQRAIAKAEKRSARKTQRFRRYAAAAEALAGSSDQRVYADDSNVAPFSAVTTDLTGSPGSAHHVGSSREPTVAVRGTPRIEQVPRLSGMRSDRQHFRDGPLREVVTITHGLPEADEYASPQLMRTPDSHRPKVGHATASHGHLPVPVSPVRNGLQDMLLQSIEPSSPVVRGEPLEPPRVLYREPQRFAEDARVISQPFHNHADFVSRPESPRVASHGNVLVTRRLHGADYSSGTLHAYPNPFAPANHQVRGEDLRRVPSEYYSDQPSSSFRAADQPSRNQPWPVPSEGTVHYDSDISLRTRTNPIFIDDEDNIIRRPRQVVEMQRYPDRGHPVNTLGQEGIRDVPRRGEAYIRDEPRVVLADMPPTRPRSSFDYRRPVSHPNSGLPLYHEPNMYRVAAPELHRHVVDAAPDPEPRHYRERSQHLYEPREWPGNAPREARAAIPIGLARSEV</sequence>
<feature type="compositionally biased region" description="Basic and acidic residues" evidence="1">
    <location>
        <begin position="762"/>
        <end position="782"/>
    </location>
</feature>
<feature type="compositionally biased region" description="Polar residues" evidence="1">
    <location>
        <begin position="615"/>
        <end position="633"/>
    </location>
</feature>
<dbReference type="AlphaFoldDB" id="A0AAX6MRG2"/>
<dbReference type="PANTHER" id="PTHR38113">
    <property type="match status" value="1"/>
</dbReference>
<protein>
    <recommendedName>
        <fullName evidence="2">DUF2293 domain-containing protein</fullName>
    </recommendedName>
</protein>
<dbReference type="InterPro" id="IPR018744">
    <property type="entry name" value="DUF2293"/>
</dbReference>